<dbReference type="GO" id="GO:0005739">
    <property type="term" value="C:mitochondrion"/>
    <property type="evidence" value="ECO:0007669"/>
    <property type="project" value="UniProtKB-SubCell"/>
</dbReference>
<evidence type="ECO:0000256" key="6">
    <source>
        <dbReference type="ARBA" id="ARBA00023136"/>
    </source>
</evidence>
<dbReference type="Proteomes" id="UP001286456">
    <property type="component" value="Unassembled WGS sequence"/>
</dbReference>
<dbReference type="PANTHER" id="PTHR48182:SF2">
    <property type="entry name" value="PROTEIN SERAC1"/>
    <property type="match status" value="1"/>
</dbReference>
<evidence type="ECO:0000256" key="3">
    <source>
        <dbReference type="ARBA" id="ARBA00004370"/>
    </source>
</evidence>
<evidence type="ECO:0000256" key="2">
    <source>
        <dbReference type="ARBA" id="ARBA00004240"/>
    </source>
</evidence>
<evidence type="ECO:0000256" key="4">
    <source>
        <dbReference type="ARBA" id="ARBA00022824"/>
    </source>
</evidence>
<proteinExistence type="predicted"/>
<name>A0AAE0IMZ0_9PEZI</name>
<evidence type="ECO:0000256" key="1">
    <source>
        <dbReference type="ARBA" id="ARBA00004173"/>
    </source>
</evidence>
<reference evidence="7" key="2">
    <citation type="submission" date="2023-06" db="EMBL/GenBank/DDBJ databases">
        <authorList>
            <consortium name="Lawrence Berkeley National Laboratory"/>
            <person name="Haridas S."/>
            <person name="Hensen N."/>
            <person name="Bonometti L."/>
            <person name="Westerberg I."/>
            <person name="Brannstrom I.O."/>
            <person name="Guillou S."/>
            <person name="Cros-Aarteil S."/>
            <person name="Calhoun S."/>
            <person name="Kuo A."/>
            <person name="Mondo S."/>
            <person name="Pangilinan J."/>
            <person name="Riley R."/>
            <person name="Labutti K."/>
            <person name="Andreopoulos B."/>
            <person name="Lipzen A."/>
            <person name="Chen C."/>
            <person name="Yanf M."/>
            <person name="Daum C."/>
            <person name="Ng V."/>
            <person name="Clum A."/>
            <person name="Steindorff A."/>
            <person name="Ohm R."/>
            <person name="Martin F."/>
            <person name="Silar P."/>
            <person name="Natvig D."/>
            <person name="Lalanne C."/>
            <person name="Gautier V."/>
            <person name="Ament-Velasquez S.L."/>
            <person name="Kruys A."/>
            <person name="Hutchinson M.I."/>
            <person name="Powell A.J."/>
            <person name="Barry K."/>
            <person name="Miller A.N."/>
            <person name="Grigoriev I.V."/>
            <person name="Debuchy R."/>
            <person name="Gladieux P."/>
            <person name="Thoren M.H."/>
            <person name="Johannesson H."/>
        </authorList>
    </citation>
    <scope>NUCLEOTIDE SEQUENCE</scope>
    <source>
        <strain evidence="7">SMH4131-1</strain>
    </source>
</reference>
<dbReference type="PANTHER" id="PTHR48182">
    <property type="entry name" value="PROTEIN SERAC1"/>
    <property type="match status" value="1"/>
</dbReference>
<dbReference type="InterPro" id="IPR029058">
    <property type="entry name" value="AB_hydrolase_fold"/>
</dbReference>
<keyword evidence="6" id="KW-0472">Membrane</keyword>
<sequence length="272" mass="30876">MDRLMRHMPCSYREPPSTAAESIMSCMERGPRLSGPSESTHTCDIVFVHGLQHDFNSAWESEAASVSQRHKLWPYHLLPDDIGNMRVMLWGYRDPKNLSPPNLVSSLTQRRSNVQTHARQLLAELSRKREHQHTSRPIIWVGHDVGGLIIKEALIIAATGRDSLGTNVPANYTMTRLYNSTLGVLFLGTPHGRSNDCSLGELVAELGRQAWPSRPEQDLTHVDENAVRRLDRILVSQHHQWVDISQRFRIVCFYPWRSPPGFPANPVCPVPR</sequence>
<dbReference type="EMBL" id="JAUEPO010000003">
    <property type="protein sequence ID" value="KAK3328136.1"/>
    <property type="molecule type" value="Genomic_DNA"/>
</dbReference>
<dbReference type="SUPFAM" id="SSF53474">
    <property type="entry name" value="alpha/beta-Hydrolases"/>
    <property type="match status" value="1"/>
</dbReference>
<keyword evidence="8" id="KW-1185">Reference proteome</keyword>
<keyword evidence="4" id="KW-0256">Endoplasmic reticulum</keyword>
<keyword evidence="5" id="KW-0496">Mitochondrion</keyword>
<reference evidence="7" key="1">
    <citation type="journal article" date="2023" name="Mol. Phylogenet. Evol.">
        <title>Genome-scale phylogeny and comparative genomics of the fungal order Sordariales.</title>
        <authorList>
            <person name="Hensen N."/>
            <person name="Bonometti L."/>
            <person name="Westerberg I."/>
            <person name="Brannstrom I.O."/>
            <person name="Guillou S."/>
            <person name="Cros-Aarteil S."/>
            <person name="Calhoun S."/>
            <person name="Haridas S."/>
            <person name="Kuo A."/>
            <person name="Mondo S."/>
            <person name="Pangilinan J."/>
            <person name="Riley R."/>
            <person name="LaButti K."/>
            <person name="Andreopoulos B."/>
            <person name="Lipzen A."/>
            <person name="Chen C."/>
            <person name="Yan M."/>
            <person name="Daum C."/>
            <person name="Ng V."/>
            <person name="Clum A."/>
            <person name="Steindorff A."/>
            <person name="Ohm R.A."/>
            <person name="Martin F."/>
            <person name="Silar P."/>
            <person name="Natvig D.O."/>
            <person name="Lalanne C."/>
            <person name="Gautier V."/>
            <person name="Ament-Velasquez S.L."/>
            <person name="Kruys A."/>
            <person name="Hutchinson M.I."/>
            <person name="Powell A.J."/>
            <person name="Barry K."/>
            <person name="Miller A.N."/>
            <person name="Grigoriev I.V."/>
            <person name="Debuchy R."/>
            <person name="Gladieux P."/>
            <person name="Hiltunen Thoren M."/>
            <person name="Johannesson H."/>
        </authorList>
    </citation>
    <scope>NUCLEOTIDE SEQUENCE</scope>
    <source>
        <strain evidence="7">SMH4131-1</strain>
    </source>
</reference>
<comment type="caution">
    <text evidence="7">The sequence shown here is derived from an EMBL/GenBank/DDBJ whole genome shotgun (WGS) entry which is preliminary data.</text>
</comment>
<gene>
    <name evidence="7" type="ORF">B0T19DRAFT_400924</name>
</gene>
<accession>A0AAE0IMZ0</accession>
<evidence type="ECO:0000256" key="5">
    <source>
        <dbReference type="ARBA" id="ARBA00023128"/>
    </source>
</evidence>
<dbReference type="GO" id="GO:0016020">
    <property type="term" value="C:membrane"/>
    <property type="evidence" value="ECO:0007669"/>
    <property type="project" value="UniProtKB-SubCell"/>
</dbReference>
<protein>
    <submittedName>
        <fullName evidence="7">Uncharacterized protein</fullName>
    </submittedName>
</protein>
<dbReference type="GO" id="GO:0005783">
    <property type="term" value="C:endoplasmic reticulum"/>
    <property type="evidence" value="ECO:0007669"/>
    <property type="project" value="UniProtKB-SubCell"/>
</dbReference>
<dbReference type="AlphaFoldDB" id="A0AAE0IMZ0"/>
<organism evidence="7 8">
    <name type="scientific">Cercophora scortea</name>
    <dbReference type="NCBI Taxonomy" id="314031"/>
    <lineage>
        <taxon>Eukaryota</taxon>
        <taxon>Fungi</taxon>
        <taxon>Dikarya</taxon>
        <taxon>Ascomycota</taxon>
        <taxon>Pezizomycotina</taxon>
        <taxon>Sordariomycetes</taxon>
        <taxon>Sordariomycetidae</taxon>
        <taxon>Sordariales</taxon>
        <taxon>Lasiosphaeriaceae</taxon>
        <taxon>Cercophora</taxon>
    </lineage>
</organism>
<dbReference type="InterPro" id="IPR052374">
    <property type="entry name" value="SERAC1"/>
</dbReference>
<dbReference type="Gene3D" id="3.40.50.1820">
    <property type="entry name" value="alpha/beta hydrolase"/>
    <property type="match status" value="1"/>
</dbReference>
<comment type="subcellular location">
    <subcellularLocation>
        <location evidence="2">Endoplasmic reticulum</location>
    </subcellularLocation>
    <subcellularLocation>
        <location evidence="3">Membrane</location>
    </subcellularLocation>
    <subcellularLocation>
        <location evidence="1">Mitochondrion</location>
    </subcellularLocation>
</comment>
<evidence type="ECO:0000313" key="8">
    <source>
        <dbReference type="Proteomes" id="UP001286456"/>
    </source>
</evidence>
<evidence type="ECO:0000313" key="7">
    <source>
        <dbReference type="EMBL" id="KAK3328136.1"/>
    </source>
</evidence>